<dbReference type="Gene3D" id="3.40.50.720">
    <property type="entry name" value="NAD(P)-binding Rossmann-like Domain"/>
    <property type="match status" value="1"/>
</dbReference>
<comment type="caution">
    <text evidence="4">The sequence shown here is derived from an EMBL/GenBank/DDBJ whole genome shotgun (WGS) entry which is preliminary data.</text>
</comment>
<comment type="similarity">
    <text evidence="2">Belongs to the NAD(P)-dependent epimerase/dehydratase family. Dihydroflavonol-4-reductase subfamily.</text>
</comment>
<keyword evidence="1" id="KW-0560">Oxidoreductase</keyword>
<dbReference type="PANTHER" id="PTHR10366">
    <property type="entry name" value="NAD DEPENDENT EPIMERASE/DEHYDRATASE"/>
    <property type="match status" value="1"/>
</dbReference>
<evidence type="ECO:0000313" key="5">
    <source>
        <dbReference type="Proteomes" id="UP000774617"/>
    </source>
</evidence>
<name>A0ABQ8FTM8_9PEZI</name>
<sequence length="330" mass="35803">MSIHLIFITGSTGFIGSQVVSAALKAGHRVRLSVRKQEQIQKLKSLFAAHADKLDFVVIPDITKSDAFDGSLAGVDYIFHLASPMPGKGSDFKADYVAPAVQGTESMLNAAKAEKSVKRVIIVSSFLAVVPLGKMNDSSLHVTDGSGDDLSVDINMSFPDGLAGHGLKYQASKILAHQASKNWVKEHQPHFSLITLHPTFVVGPSLIQTSAEDADAINSWLWASLHSEKPLLSTLWVDVRDVADAHIKALDAPIGGAVSEFLLNGPKFTWDDVIEYVKTKYPQLDVKLQPPFDKNSSVETPGAENVLGIKWRGFEEMAGSVLDQQLSFRS</sequence>
<evidence type="ECO:0000256" key="2">
    <source>
        <dbReference type="ARBA" id="ARBA00023445"/>
    </source>
</evidence>
<dbReference type="InterPro" id="IPR001509">
    <property type="entry name" value="Epimerase_deHydtase"/>
</dbReference>
<dbReference type="PANTHER" id="PTHR10366:SF812">
    <property type="entry name" value="VPS9 DOMAIN-CONTAINING PROTEIN"/>
    <property type="match status" value="1"/>
</dbReference>
<dbReference type="InterPro" id="IPR050425">
    <property type="entry name" value="NAD(P)_dehydrat-like"/>
</dbReference>
<evidence type="ECO:0000256" key="1">
    <source>
        <dbReference type="ARBA" id="ARBA00023002"/>
    </source>
</evidence>
<reference evidence="4 5" key="1">
    <citation type="journal article" date="2021" name="Nat. Commun.">
        <title>Genetic determinants of endophytism in the Arabidopsis root mycobiome.</title>
        <authorList>
            <person name="Mesny F."/>
            <person name="Miyauchi S."/>
            <person name="Thiergart T."/>
            <person name="Pickel B."/>
            <person name="Atanasova L."/>
            <person name="Karlsson M."/>
            <person name="Huettel B."/>
            <person name="Barry K.W."/>
            <person name="Haridas S."/>
            <person name="Chen C."/>
            <person name="Bauer D."/>
            <person name="Andreopoulos W."/>
            <person name="Pangilinan J."/>
            <person name="LaButti K."/>
            <person name="Riley R."/>
            <person name="Lipzen A."/>
            <person name="Clum A."/>
            <person name="Drula E."/>
            <person name="Henrissat B."/>
            <person name="Kohler A."/>
            <person name="Grigoriev I.V."/>
            <person name="Martin F.M."/>
            <person name="Hacquard S."/>
        </authorList>
    </citation>
    <scope>NUCLEOTIDE SEQUENCE [LARGE SCALE GENOMIC DNA]</scope>
    <source>
        <strain evidence="4 5">MPI-SDFR-AT-0080</strain>
    </source>
</reference>
<dbReference type="Proteomes" id="UP000774617">
    <property type="component" value="Unassembled WGS sequence"/>
</dbReference>
<dbReference type="EMBL" id="JAGTJR010000057">
    <property type="protein sequence ID" value="KAH7025575.1"/>
    <property type="molecule type" value="Genomic_DNA"/>
</dbReference>
<evidence type="ECO:0000313" key="4">
    <source>
        <dbReference type="EMBL" id="KAH7025575.1"/>
    </source>
</evidence>
<organism evidence="4 5">
    <name type="scientific">Macrophomina phaseolina</name>
    <dbReference type="NCBI Taxonomy" id="35725"/>
    <lineage>
        <taxon>Eukaryota</taxon>
        <taxon>Fungi</taxon>
        <taxon>Dikarya</taxon>
        <taxon>Ascomycota</taxon>
        <taxon>Pezizomycotina</taxon>
        <taxon>Dothideomycetes</taxon>
        <taxon>Dothideomycetes incertae sedis</taxon>
        <taxon>Botryosphaeriales</taxon>
        <taxon>Botryosphaeriaceae</taxon>
        <taxon>Macrophomina</taxon>
    </lineage>
</organism>
<feature type="domain" description="NAD-dependent epimerase/dehydratase" evidence="3">
    <location>
        <begin position="6"/>
        <end position="253"/>
    </location>
</feature>
<dbReference type="Pfam" id="PF01370">
    <property type="entry name" value="Epimerase"/>
    <property type="match status" value="1"/>
</dbReference>
<proteinExistence type="inferred from homology"/>
<dbReference type="SUPFAM" id="SSF51735">
    <property type="entry name" value="NAD(P)-binding Rossmann-fold domains"/>
    <property type="match status" value="1"/>
</dbReference>
<accession>A0ABQ8FTM8</accession>
<protein>
    <recommendedName>
        <fullName evidence="3">NAD-dependent epimerase/dehydratase domain-containing protein</fullName>
    </recommendedName>
</protein>
<keyword evidence="5" id="KW-1185">Reference proteome</keyword>
<dbReference type="InterPro" id="IPR036291">
    <property type="entry name" value="NAD(P)-bd_dom_sf"/>
</dbReference>
<gene>
    <name evidence="4" type="ORF">B0J12DRAFT_584989</name>
</gene>
<evidence type="ECO:0000259" key="3">
    <source>
        <dbReference type="Pfam" id="PF01370"/>
    </source>
</evidence>